<dbReference type="PANTHER" id="PTHR31110:SF3">
    <property type="entry name" value="PORTAL PROTEIN"/>
    <property type="match status" value="1"/>
</dbReference>
<feature type="compositionally biased region" description="Polar residues" evidence="1">
    <location>
        <begin position="92"/>
        <end position="101"/>
    </location>
</feature>
<dbReference type="AlphaFoldDB" id="A0AAD9ZMT8"/>
<accession>A0AAD9ZMT8</accession>
<name>A0AAD9ZMT8_9ROSI</name>
<evidence type="ECO:0000256" key="1">
    <source>
        <dbReference type="SAM" id="MobiDB-lite"/>
    </source>
</evidence>
<protein>
    <submittedName>
        <fullName evidence="2">Uncharacterized protein</fullName>
    </submittedName>
</protein>
<proteinExistence type="predicted"/>
<keyword evidence="3" id="KW-1185">Reference proteome</keyword>
<sequence>MFTEGLDETAINWIKQKSDHVDPEPKIRSPLAERLSHDLFPKSPILYSTTNTSLMSPHGLPPLKFHSGLLKPHSVLNPRLDQNVDYDDNESVASVSDNMDTNSDDEEDYDDDDDKRSSGVDLSGKNPVERFYSEEEEEEVLGYKNGCGIKLNKGLMNNLKIEVPNCGNRRFTDGDSGTRNSSRMFSTPVNNTMTGENEEKLPYWQTSSLDNSPHYNTSGQYAWQTLVAYDACIRLCLYAWAKGCTEAPEFLRDECLVLRSAFGFPETEADALLVELQDKKKSVQGRATIPVSSLTDNPNDRVQWWPIYHDDQECVGKIQLSIGRTITSGETNNIKSGPVVETLAYDILLEAAMRAQHFHPRNLRLQGPWKWLLAEFADYYGVSDSYTKLRYLLHVMNVATPTKDCLELVNELLVPILKARSERSLTRQEKSMLLDCETQIESLLESVFQNYKSLDENSPTGLTDLFGPPKASVAPALAPAVQVYTLLHDILSQDAQTVLKNYLQTAAKKRCRKHMVETDEFVSSNSDGFLMDSITISTAYLKMKNLCINIRIEIQSDIEIHNQHILPSSIDLSNIAAAVYSTELFNRLRSFLAAWPASSPLPHVNELLVAVADFERDLESWNISPVQGGVDSRGLFHDYIMLWVEDMQLKLLDLCKMEKVPWSGVATNHSTSPFAEEMYEKIKNSLIEYEVVINRWPQYSLILENAVANMERAIIKALEKQYNDILTPLKDSIPKRLNMQVQKLTRRQSTTLYSVPSQLGTFLNTIKRILDIVHCRVEDILKSWASYLPDIGDKKSPFGEQMNGVTVLLRTKYKNYLQATVEKLVINVQTNRNTRLKRILEEIKEEDGEADIREKMQMLSSQLIDSMSNVHEVFTSRIFIATCRGFWDRMGQIVLKFLEGRKENRVWYNGSYYALGILDDTFASHMQRLQGNSLQEKDLEPPRSVVEARSILCKDTTNATDTSSYFYV</sequence>
<dbReference type="Proteomes" id="UP001281410">
    <property type="component" value="Unassembled WGS sequence"/>
</dbReference>
<organism evidence="2 3">
    <name type="scientific">Dipteronia sinensis</name>
    <dbReference type="NCBI Taxonomy" id="43782"/>
    <lineage>
        <taxon>Eukaryota</taxon>
        <taxon>Viridiplantae</taxon>
        <taxon>Streptophyta</taxon>
        <taxon>Embryophyta</taxon>
        <taxon>Tracheophyta</taxon>
        <taxon>Spermatophyta</taxon>
        <taxon>Magnoliopsida</taxon>
        <taxon>eudicotyledons</taxon>
        <taxon>Gunneridae</taxon>
        <taxon>Pentapetalae</taxon>
        <taxon>rosids</taxon>
        <taxon>malvids</taxon>
        <taxon>Sapindales</taxon>
        <taxon>Sapindaceae</taxon>
        <taxon>Hippocastanoideae</taxon>
        <taxon>Acereae</taxon>
        <taxon>Dipteronia</taxon>
    </lineage>
</organism>
<evidence type="ECO:0000313" key="2">
    <source>
        <dbReference type="EMBL" id="KAK3184603.1"/>
    </source>
</evidence>
<feature type="compositionally biased region" description="Acidic residues" evidence="1">
    <location>
        <begin position="102"/>
        <end position="113"/>
    </location>
</feature>
<feature type="region of interest" description="Disordered" evidence="1">
    <location>
        <begin position="92"/>
        <end position="136"/>
    </location>
</feature>
<evidence type="ECO:0000313" key="3">
    <source>
        <dbReference type="Proteomes" id="UP001281410"/>
    </source>
</evidence>
<dbReference type="EMBL" id="JANJYJ010000010">
    <property type="protein sequence ID" value="KAK3184603.1"/>
    <property type="molecule type" value="Genomic_DNA"/>
</dbReference>
<reference evidence="2" key="1">
    <citation type="journal article" date="2023" name="Plant J.">
        <title>Genome sequences and population genomics provide insights into the demographic history, inbreeding, and mutation load of two 'living fossil' tree species of Dipteronia.</title>
        <authorList>
            <person name="Feng Y."/>
            <person name="Comes H.P."/>
            <person name="Chen J."/>
            <person name="Zhu S."/>
            <person name="Lu R."/>
            <person name="Zhang X."/>
            <person name="Li P."/>
            <person name="Qiu J."/>
            <person name="Olsen K.M."/>
            <person name="Qiu Y."/>
        </authorList>
    </citation>
    <scope>NUCLEOTIDE SEQUENCE</scope>
    <source>
        <strain evidence="2">NBL</strain>
    </source>
</reference>
<feature type="region of interest" description="Disordered" evidence="1">
    <location>
        <begin position="172"/>
        <end position="195"/>
    </location>
</feature>
<feature type="compositionally biased region" description="Polar residues" evidence="1">
    <location>
        <begin position="175"/>
        <end position="195"/>
    </location>
</feature>
<gene>
    <name evidence="2" type="ORF">Dsin_031889</name>
</gene>
<dbReference type="PANTHER" id="PTHR31110">
    <property type="entry name" value="PESTICIDAL CRYSTAL CRY8BA PROTEIN"/>
    <property type="match status" value="1"/>
</dbReference>
<comment type="caution">
    <text evidence="2">The sequence shown here is derived from an EMBL/GenBank/DDBJ whole genome shotgun (WGS) entry which is preliminary data.</text>
</comment>